<keyword evidence="3 7" id="KW-0547">Nucleotide-binding</keyword>
<dbReference type="CDD" id="cd04322">
    <property type="entry name" value="LysRS_N"/>
    <property type="match status" value="1"/>
</dbReference>
<dbReference type="GO" id="GO:0005524">
    <property type="term" value="F:ATP binding"/>
    <property type="evidence" value="ECO:0007669"/>
    <property type="project" value="UniProtKB-UniRule"/>
</dbReference>
<dbReference type="InterPro" id="IPR012340">
    <property type="entry name" value="NA-bd_OB-fold"/>
</dbReference>
<evidence type="ECO:0000256" key="5">
    <source>
        <dbReference type="ARBA" id="ARBA00023146"/>
    </source>
</evidence>
<dbReference type="STRING" id="70996.SE18_03870"/>
<feature type="binding site" evidence="7">
    <location>
        <position position="407"/>
    </location>
    <ligand>
        <name>Mg(2+)</name>
        <dbReference type="ChEBI" id="CHEBI:18420"/>
        <label>1</label>
    </ligand>
</feature>
<dbReference type="GO" id="GO:0000287">
    <property type="term" value="F:magnesium ion binding"/>
    <property type="evidence" value="ECO:0007669"/>
    <property type="project" value="UniProtKB-UniRule"/>
</dbReference>
<dbReference type="PRINTS" id="PR00982">
    <property type="entry name" value="TRNASYNTHLYS"/>
</dbReference>
<evidence type="ECO:0000256" key="1">
    <source>
        <dbReference type="ARBA" id="ARBA00022598"/>
    </source>
</evidence>
<dbReference type="GO" id="GO:0004824">
    <property type="term" value="F:lysine-tRNA ligase activity"/>
    <property type="evidence" value="ECO:0007669"/>
    <property type="project" value="UniProtKB-UniRule"/>
</dbReference>
<comment type="catalytic activity">
    <reaction evidence="6 7 8">
        <text>tRNA(Lys) + L-lysine + ATP = L-lysyl-tRNA(Lys) + AMP + diphosphate</text>
        <dbReference type="Rhea" id="RHEA:20792"/>
        <dbReference type="Rhea" id="RHEA-COMP:9696"/>
        <dbReference type="Rhea" id="RHEA-COMP:9697"/>
        <dbReference type="ChEBI" id="CHEBI:30616"/>
        <dbReference type="ChEBI" id="CHEBI:32551"/>
        <dbReference type="ChEBI" id="CHEBI:33019"/>
        <dbReference type="ChEBI" id="CHEBI:78442"/>
        <dbReference type="ChEBI" id="CHEBI:78529"/>
        <dbReference type="ChEBI" id="CHEBI:456215"/>
        <dbReference type="EC" id="6.1.1.6"/>
    </reaction>
</comment>
<comment type="caution">
    <text evidence="10">The sequence shown here is derived from an EMBL/GenBank/DDBJ whole genome shotgun (WGS) entry which is preliminary data.</text>
</comment>
<feature type="binding site" evidence="7">
    <location>
        <position position="400"/>
    </location>
    <ligand>
        <name>Mg(2+)</name>
        <dbReference type="ChEBI" id="CHEBI:18420"/>
        <label>1</label>
    </ligand>
</feature>
<protein>
    <recommendedName>
        <fullName evidence="7">Lysine--tRNA ligase</fullName>
        <ecNumber evidence="7">6.1.1.6</ecNumber>
    </recommendedName>
    <alternativeName>
        <fullName evidence="7">Lysyl-tRNA synthetase</fullName>
        <shortName evidence="7">LysRS</shortName>
    </alternativeName>
</protein>
<dbReference type="CDD" id="cd00775">
    <property type="entry name" value="LysRS_core"/>
    <property type="match status" value="1"/>
</dbReference>
<dbReference type="NCBIfam" id="TIGR00499">
    <property type="entry name" value="lysS_bact"/>
    <property type="match status" value="1"/>
</dbReference>
<keyword evidence="7 8" id="KW-0460">Magnesium</keyword>
<dbReference type="InterPro" id="IPR018149">
    <property type="entry name" value="Lys-tRNA-synth_II_C"/>
</dbReference>
<dbReference type="EC" id="6.1.1.6" evidence="7"/>
<name>A0A0P6YLM1_9CHLR</name>
<evidence type="ECO:0000256" key="7">
    <source>
        <dbReference type="HAMAP-Rule" id="MF_00252"/>
    </source>
</evidence>
<accession>A0A0P6YLM1</accession>
<dbReference type="Gene3D" id="3.30.930.10">
    <property type="entry name" value="Bira Bifunctional Protein, Domain 2"/>
    <property type="match status" value="1"/>
</dbReference>
<keyword evidence="7" id="KW-0648">Protein biosynthesis</keyword>
<dbReference type="RefSeq" id="WP_054533103.1">
    <property type="nucleotide sequence ID" value="NZ_LGKP01000008.1"/>
</dbReference>
<dbReference type="InterPro" id="IPR004365">
    <property type="entry name" value="NA-bd_OB_tRNA"/>
</dbReference>
<keyword evidence="4 7" id="KW-0067">ATP-binding</keyword>
<keyword evidence="1 7" id="KW-0436">Ligase</keyword>
<dbReference type="SUPFAM" id="SSF55681">
    <property type="entry name" value="Class II aaRS and biotin synthetases"/>
    <property type="match status" value="1"/>
</dbReference>
<dbReference type="PANTHER" id="PTHR42918">
    <property type="entry name" value="LYSYL-TRNA SYNTHETASE"/>
    <property type="match status" value="1"/>
</dbReference>
<dbReference type="GO" id="GO:0005829">
    <property type="term" value="C:cytosol"/>
    <property type="evidence" value="ECO:0007669"/>
    <property type="project" value="TreeGrafter"/>
</dbReference>
<dbReference type="GO" id="GO:0006430">
    <property type="term" value="P:lysyl-tRNA aminoacylation"/>
    <property type="evidence" value="ECO:0007669"/>
    <property type="project" value="UniProtKB-UniRule"/>
</dbReference>
<evidence type="ECO:0000313" key="10">
    <source>
        <dbReference type="EMBL" id="KPL90923.1"/>
    </source>
</evidence>
<proteinExistence type="inferred from homology"/>
<evidence type="ECO:0000259" key="9">
    <source>
        <dbReference type="PROSITE" id="PS50862"/>
    </source>
</evidence>
<dbReference type="Pfam" id="PF01336">
    <property type="entry name" value="tRNA_anti-codon"/>
    <property type="match status" value="1"/>
</dbReference>
<dbReference type="PATRIC" id="fig|70996.4.peg.5257"/>
<comment type="subcellular location">
    <subcellularLocation>
        <location evidence="7">Cytoplasm</location>
    </subcellularLocation>
</comment>
<comment type="similarity">
    <text evidence="7">Belongs to the class-II aminoacyl-tRNA synthetase family.</text>
</comment>
<dbReference type="GO" id="GO:0000049">
    <property type="term" value="F:tRNA binding"/>
    <property type="evidence" value="ECO:0007669"/>
    <property type="project" value="TreeGrafter"/>
</dbReference>
<evidence type="ECO:0000256" key="3">
    <source>
        <dbReference type="ARBA" id="ARBA00022741"/>
    </source>
</evidence>
<dbReference type="AlphaFoldDB" id="A0A0P6YLM1"/>
<dbReference type="Proteomes" id="UP000050277">
    <property type="component" value="Unassembled WGS sequence"/>
</dbReference>
<keyword evidence="7" id="KW-0963">Cytoplasm</keyword>
<dbReference type="SUPFAM" id="SSF50249">
    <property type="entry name" value="Nucleic acid-binding proteins"/>
    <property type="match status" value="1"/>
</dbReference>
<comment type="cofactor">
    <cofactor evidence="7 8">
        <name>Mg(2+)</name>
        <dbReference type="ChEBI" id="CHEBI:18420"/>
    </cofactor>
    <text evidence="7 8">Binds 3 Mg(2+) ions per subunit.</text>
</comment>
<evidence type="ECO:0000313" key="11">
    <source>
        <dbReference type="Proteomes" id="UP000050277"/>
    </source>
</evidence>
<dbReference type="PANTHER" id="PTHR42918:SF15">
    <property type="entry name" value="LYSINE--TRNA LIGASE, CHLOROPLASTIC_MITOCHONDRIAL"/>
    <property type="match status" value="1"/>
</dbReference>
<evidence type="ECO:0000256" key="2">
    <source>
        <dbReference type="ARBA" id="ARBA00022723"/>
    </source>
</evidence>
<sequence length="492" mass="56261">MELNDLQQTRYGKLQALQAAGIDPYPARVPQRTHTLTALREQFDALAEAGTSVTIMGRLRQRRVMGKSAFAHLNDDHGAFQVFLSKADVGDEPFKHFVDLTDLGDIIAVTGTLFTTKMGEPSVHVTSWTMLSKAITPPPDKREGQFSDQEARQRQRYVDLAANPEVRETFRIRARLITAMRQYLDQRGFLEVETPVLQAIYGGAAARPFTTHHNQLHQDLYMRIATELYLKRLIVGGFDGVYEIGKNFRNEGVDRTHNPEFTMLEVYQAYGDYESIMELTEGMIRFAAEQIFNSTSIEYQGQQIELGGSWQRITMRDAIFNKTGVDIRECREFDTLWEAIREAGLKIERKPTWAKQVDELFSEFVEPELIQPTFITEYPQPLSPLAKRKADDPQFVERFELFMLGAEIANAFSELNDPFDQEQRFLEQGRDYAAGDDEAMQMDEDFLEALRVGMPPTGGLGIGIDRLCLLFTNQTTIREVIFFPHLRKQGEE</sequence>
<dbReference type="EMBL" id="LGKP01000008">
    <property type="protein sequence ID" value="KPL90923.1"/>
    <property type="molecule type" value="Genomic_DNA"/>
</dbReference>
<dbReference type="NCBIfam" id="NF001756">
    <property type="entry name" value="PRK00484.1"/>
    <property type="match status" value="1"/>
</dbReference>
<feature type="domain" description="Aminoacyl-transfer RNA synthetases class-II family profile" evidence="9">
    <location>
        <begin position="170"/>
        <end position="484"/>
    </location>
</feature>
<dbReference type="InterPro" id="IPR004364">
    <property type="entry name" value="Aa-tRNA-synt_II"/>
</dbReference>
<reference evidence="10 11" key="1">
    <citation type="submission" date="2015-07" db="EMBL/GenBank/DDBJ databases">
        <title>Whole genome sequence of Herpetosiphon geysericola DSM 7119.</title>
        <authorList>
            <person name="Hemp J."/>
            <person name="Ward L.M."/>
            <person name="Pace L.A."/>
            <person name="Fischer W.W."/>
        </authorList>
    </citation>
    <scope>NUCLEOTIDE SEQUENCE [LARGE SCALE GENOMIC DNA]</scope>
    <source>
        <strain evidence="10 11">DSM 7119</strain>
    </source>
</reference>
<dbReference type="Pfam" id="PF00152">
    <property type="entry name" value="tRNA-synt_2"/>
    <property type="match status" value="1"/>
</dbReference>
<comment type="subunit">
    <text evidence="7">Homodimer.</text>
</comment>
<dbReference type="Gene3D" id="2.40.50.140">
    <property type="entry name" value="Nucleic acid-binding proteins"/>
    <property type="match status" value="1"/>
</dbReference>
<feature type="binding site" evidence="7">
    <location>
        <position position="407"/>
    </location>
    <ligand>
        <name>Mg(2+)</name>
        <dbReference type="ChEBI" id="CHEBI:18420"/>
        <label>2</label>
    </ligand>
</feature>
<keyword evidence="2 7" id="KW-0479">Metal-binding</keyword>
<dbReference type="HAMAP" id="MF_00252">
    <property type="entry name" value="Lys_tRNA_synth_class2"/>
    <property type="match status" value="1"/>
</dbReference>
<keyword evidence="5 7" id="KW-0030">Aminoacyl-tRNA synthetase</keyword>
<evidence type="ECO:0000256" key="6">
    <source>
        <dbReference type="ARBA" id="ARBA00048573"/>
    </source>
</evidence>
<dbReference type="OrthoDB" id="9802326at2"/>
<gene>
    <name evidence="7" type="primary">lysS</name>
    <name evidence="10" type="ORF">SE18_03870</name>
</gene>
<dbReference type="InterPro" id="IPR006195">
    <property type="entry name" value="aa-tRNA-synth_II"/>
</dbReference>
<evidence type="ECO:0000256" key="8">
    <source>
        <dbReference type="RuleBase" id="RU000336"/>
    </source>
</evidence>
<organism evidence="10 11">
    <name type="scientific">Herpetosiphon geysericola</name>
    <dbReference type="NCBI Taxonomy" id="70996"/>
    <lineage>
        <taxon>Bacteria</taxon>
        <taxon>Bacillati</taxon>
        <taxon>Chloroflexota</taxon>
        <taxon>Chloroflexia</taxon>
        <taxon>Herpetosiphonales</taxon>
        <taxon>Herpetosiphonaceae</taxon>
        <taxon>Herpetosiphon</taxon>
    </lineage>
</organism>
<evidence type="ECO:0000256" key="4">
    <source>
        <dbReference type="ARBA" id="ARBA00022840"/>
    </source>
</evidence>
<dbReference type="InterPro" id="IPR045864">
    <property type="entry name" value="aa-tRNA-synth_II/BPL/LPL"/>
</dbReference>
<dbReference type="InterPro" id="IPR002313">
    <property type="entry name" value="Lys-tRNA-ligase_II"/>
</dbReference>
<keyword evidence="11" id="KW-1185">Reference proteome</keyword>
<dbReference type="PROSITE" id="PS50862">
    <property type="entry name" value="AA_TRNA_LIGASE_II"/>
    <property type="match status" value="1"/>
</dbReference>
<dbReference type="InterPro" id="IPR044136">
    <property type="entry name" value="Lys-tRNA-ligase_II_N"/>
</dbReference>